<accession>A0A699TIC1</accession>
<reference evidence="2" key="1">
    <citation type="journal article" date="2019" name="Sci. Rep.">
        <title>Draft genome of Tanacetum cinerariifolium, the natural source of mosquito coil.</title>
        <authorList>
            <person name="Yamashiro T."/>
            <person name="Shiraishi A."/>
            <person name="Satake H."/>
            <person name="Nakayama K."/>
        </authorList>
    </citation>
    <scope>NUCLEOTIDE SEQUENCE</scope>
</reference>
<name>A0A699TIC1_TANCI</name>
<comment type="caution">
    <text evidence="2">The sequence shown here is derived from an EMBL/GenBank/DDBJ whole genome shotgun (WGS) entry which is preliminary data.</text>
</comment>
<feature type="region of interest" description="Disordered" evidence="1">
    <location>
        <begin position="143"/>
        <end position="179"/>
    </location>
</feature>
<feature type="non-terminal residue" evidence="2">
    <location>
        <position position="1"/>
    </location>
</feature>
<dbReference type="InterPro" id="IPR003903">
    <property type="entry name" value="UIM_dom"/>
</dbReference>
<proteinExistence type="predicted"/>
<sequence>VPEKKRKLVQETPDEPSPTKRSKGELGRKIRKPMNSLKLVDEPSDVDVLVKEPTYNDEEANIQRVLDLSLKEQAERTQGSARPVVIREPDSGRFQPLLEIQGKVKEKAVEEQAAHDLLTLQTLKNKIPVDQFIFQRRIPIPAEASRPAESPSLDAELALTDSETESEGEVPKINTGDQD</sequence>
<evidence type="ECO:0000313" key="2">
    <source>
        <dbReference type="EMBL" id="GFD10405.1"/>
    </source>
</evidence>
<protein>
    <submittedName>
        <fullName evidence="2">Uncharacterized protein</fullName>
    </submittedName>
</protein>
<gene>
    <name evidence="2" type="ORF">Tci_882374</name>
</gene>
<evidence type="ECO:0000256" key="1">
    <source>
        <dbReference type="SAM" id="MobiDB-lite"/>
    </source>
</evidence>
<dbReference type="PROSITE" id="PS50330">
    <property type="entry name" value="UIM"/>
    <property type="match status" value="1"/>
</dbReference>
<feature type="region of interest" description="Disordered" evidence="1">
    <location>
        <begin position="1"/>
        <end position="35"/>
    </location>
</feature>
<dbReference type="EMBL" id="BKCJ011252079">
    <property type="protein sequence ID" value="GFD10405.1"/>
    <property type="molecule type" value="Genomic_DNA"/>
</dbReference>
<dbReference type="AlphaFoldDB" id="A0A699TIC1"/>
<organism evidence="2">
    <name type="scientific">Tanacetum cinerariifolium</name>
    <name type="common">Dalmatian daisy</name>
    <name type="synonym">Chrysanthemum cinerariifolium</name>
    <dbReference type="NCBI Taxonomy" id="118510"/>
    <lineage>
        <taxon>Eukaryota</taxon>
        <taxon>Viridiplantae</taxon>
        <taxon>Streptophyta</taxon>
        <taxon>Embryophyta</taxon>
        <taxon>Tracheophyta</taxon>
        <taxon>Spermatophyta</taxon>
        <taxon>Magnoliopsida</taxon>
        <taxon>eudicotyledons</taxon>
        <taxon>Gunneridae</taxon>
        <taxon>Pentapetalae</taxon>
        <taxon>asterids</taxon>
        <taxon>campanulids</taxon>
        <taxon>Asterales</taxon>
        <taxon>Asteraceae</taxon>
        <taxon>Asteroideae</taxon>
        <taxon>Anthemideae</taxon>
        <taxon>Anthemidinae</taxon>
        <taxon>Tanacetum</taxon>
    </lineage>
</organism>